<evidence type="ECO:0000313" key="1">
    <source>
        <dbReference type="EMBL" id="QJA62751.1"/>
    </source>
</evidence>
<dbReference type="EMBL" id="MT142264">
    <property type="protein sequence ID" value="QJA77118.1"/>
    <property type="molecule type" value="Genomic_DNA"/>
</dbReference>
<protein>
    <submittedName>
        <fullName evidence="1">Putative tail fiber protein</fullName>
    </submittedName>
</protein>
<reference evidence="1" key="1">
    <citation type="submission" date="2020-03" db="EMBL/GenBank/DDBJ databases">
        <title>The deep terrestrial virosphere.</title>
        <authorList>
            <person name="Holmfeldt K."/>
            <person name="Nilsson E."/>
            <person name="Simone D."/>
            <person name="Lopez-Fernandez M."/>
            <person name="Wu X."/>
            <person name="de Brujin I."/>
            <person name="Lundin D."/>
            <person name="Andersson A."/>
            <person name="Bertilsson S."/>
            <person name="Dopson M."/>
        </authorList>
    </citation>
    <scope>NUCLEOTIDE SEQUENCE</scope>
    <source>
        <strain evidence="2">MM415A01360</strain>
        <strain evidence="1">MM415B00728</strain>
    </source>
</reference>
<gene>
    <name evidence="2" type="ORF">MM415A01360_0002</name>
    <name evidence="1" type="ORF">MM415B00728_0010</name>
</gene>
<sequence length="398" mass="41005">MRKAWLKFGAIIVFVIGLLVVADSQVMLIRPVLIRLMDLKDVSNTAATNGQIITWNSTTGQWEPTTNTGGSAPTDAHYLTDQAESGLSAEVVVTANGKSLVTAANYAAMRGLLDLEVGTDFNAYDADLTTYAGITPSANIQSFLGSADYATARTNLGVAIGSNVQAYDADLTTYAGITPSANVQTLLGAENYAAFKTSLSLNSVENTAISTWAGSGNITTVGTIASGDVTAGVAASSTTVAGKVELAIASEVNTGTSATLAVTPDSLAGSVFGTKTMILKIMAETTVVTSGDGKMYFTIPVEFNGMDLVSVGAHVYTADDAADAITVDIYNFTDSSDMLSTAITIDGSETDTTTAAAPAVIDTGEDDVVTGDVIRIDVTTYAGDNAAGLEIRLGFRLP</sequence>
<dbReference type="AlphaFoldDB" id="A0A6M3J0T0"/>
<name>A0A6M3J0T0_9ZZZZ</name>
<evidence type="ECO:0000313" key="2">
    <source>
        <dbReference type="EMBL" id="QJA77118.1"/>
    </source>
</evidence>
<accession>A0A6M3J0T0</accession>
<organism evidence="1">
    <name type="scientific">viral metagenome</name>
    <dbReference type="NCBI Taxonomy" id="1070528"/>
    <lineage>
        <taxon>unclassified sequences</taxon>
        <taxon>metagenomes</taxon>
        <taxon>organismal metagenomes</taxon>
    </lineage>
</organism>
<proteinExistence type="predicted"/>
<dbReference type="EMBL" id="MT141480">
    <property type="protein sequence ID" value="QJA62751.1"/>
    <property type="molecule type" value="Genomic_DNA"/>
</dbReference>